<dbReference type="OrthoDB" id="194289at2759"/>
<gene>
    <name evidence="2" type="primary">tm4sf4</name>
</gene>
<reference evidence="2" key="1">
    <citation type="submission" date="2020-06" db="EMBL/GenBank/DDBJ databases">
        <authorList>
            <consortium name="Wellcome Sanger Institute Data Sharing"/>
        </authorList>
    </citation>
    <scope>NUCLEOTIDE SEQUENCE [LARGE SCALE GENOMIC DNA]</scope>
</reference>
<dbReference type="PANTHER" id="PTHR15887">
    <property type="entry name" value="TRANSMEMBRANE PROTEIN 69"/>
    <property type="match status" value="1"/>
</dbReference>
<reference evidence="2" key="3">
    <citation type="submission" date="2025-09" db="UniProtKB">
        <authorList>
            <consortium name="Ensembl"/>
        </authorList>
    </citation>
    <scope>IDENTIFICATION</scope>
</reference>
<evidence type="ECO:0008006" key="4">
    <source>
        <dbReference type="Google" id="ProtNLM"/>
    </source>
</evidence>
<accession>A0A8C5NFS4</accession>
<evidence type="ECO:0000313" key="2">
    <source>
        <dbReference type="Ensembl" id="ENSGWIP00000052177.1"/>
    </source>
</evidence>
<feature type="transmembrane region" description="Helical" evidence="1">
    <location>
        <begin position="265"/>
        <end position="285"/>
    </location>
</feature>
<dbReference type="Pfam" id="PF11911">
    <property type="entry name" value="DUF3429"/>
    <property type="match status" value="1"/>
</dbReference>
<dbReference type="Proteomes" id="UP000694680">
    <property type="component" value="Chromosome 4"/>
</dbReference>
<reference evidence="2" key="2">
    <citation type="submission" date="2025-08" db="UniProtKB">
        <authorList>
            <consortium name="Ensembl"/>
        </authorList>
    </citation>
    <scope>IDENTIFICATION</scope>
</reference>
<dbReference type="InterPro" id="IPR021836">
    <property type="entry name" value="DUF3429"/>
</dbReference>
<proteinExistence type="predicted"/>
<name>A0A8C5NFS4_GOUWI</name>
<dbReference type="Ensembl" id="ENSGWIT00000056324.1">
    <property type="protein sequence ID" value="ENSGWIP00000052177.1"/>
    <property type="gene ID" value="ENSGWIG00000025207.1"/>
</dbReference>
<evidence type="ECO:0000256" key="1">
    <source>
        <dbReference type="SAM" id="Phobius"/>
    </source>
</evidence>
<feature type="transmembrane region" description="Helical" evidence="1">
    <location>
        <begin position="13"/>
        <end position="32"/>
    </location>
</feature>
<organism evidence="2 3">
    <name type="scientific">Gouania willdenowi</name>
    <name type="common">Blunt-snouted clingfish</name>
    <name type="synonym">Lepadogaster willdenowi</name>
    <dbReference type="NCBI Taxonomy" id="441366"/>
    <lineage>
        <taxon>Eukaryota</taxon>
        <taxon>Metazoa</taxon>
        <taxon>Chordata</taxon>
        <taxon>Craniata</taxon>
        <taxon>Vertebrata</taxon>
        <taxon>Euteleostomi</taxon>
        <taxon>Actinopterygii</taxon>
        <taxon>Neopterygii</taxon>
        <taxon>Teleostei</taxon>
        <taxon>Neoteleostei</taxon>
        <taxon>Acanthomorphata</taxon>
        <taxon>Ovalentaria</taxon>
        <taxon>Blenniimorphae</taxon>
        <taxon>Blenniiformes</taxon>
        <taxon>Gobiesocoidei</taxon>
        <taxon>Gobiesocidae</taxon>
        <taxon>Gobiesocinae</taxon>
        <taxon>Gouania</taxon>
    </lineage>
</organism>
<feature type="transmembrane region" description="Helical" evidence="1">
    <location>
        <begin position="175"/>
        <end position="196"/>
    </location>
</feature>
<protein>
    <recommendedName>
        <fullName evidence="4">Transmembrane protein 69</fullName>
    </recommendedName>
</protein>
<feature type="transmembrane region" description="Helical" evidence="1">
    <location>
        <begin position="234"/>
        <end position="253"/>
    </location>
</feature>
<keyword evidence="1" id="KW-0812">Transmembrane</keyword>
<evidence type="ECO:0000313" key="3">
    <source>
        <dbReference type="Proteomes" id="UP000694680"/>
    </source>
</evidence>
<dbReference type="PANTHER" id="PTHR15887:SF1">
    <property type="entry name" value="TRANSMEMBRANE PROTEIN 69"/>
    <property type="match status" value="1"/>
</dbReference>
<keyword evidence="3" id="KW-1185">Reference proteome</keyword>
<keyword evidence="1" id="KW-0472">Membrane</keyword>
<feature type="transmembrane region" description="Helical" evidence="1">
    <location>
        <begin position="146"/>
        <end position="163"/>
    </location>
</feature>
<keyword evidence="1" id="KW-1133">Transmembrane helix</keyword>
<sequence length="293" mass="32475">MTHHKNFLQLQDAQPFILLHAVTQIMMVPILFRRSTFVIQKVWHRAGFPLKCWTSGLTGAFQGGLVSSSARLSSTDSGQLQTQAAAIGFKRTSELLQSFQIPGSSFQHFHSSCVRLKKRAKPEPPPRELDLLRYDMKEIWNSPKPALYLSLAGLVPFVGPTLFMLETEGYYPELAYAQVAYGASILSFLGGARWGFALPESSPAKPDWINLSNSVVPSLLACLAMVMSDHISSAATMIIMGYGIALHYDLALLPTYPGWFKAMRAIFTIVAFLSLLATVIINGNYPEKKLFKD</sequence>
<dbReference type="AlphaFoldDB" id="A0A8C5NFS4"/>